<dbReference type="AlphaFoldDB" id="A0A8H6RZS3"/>
<keyword evidence="3" id="KW-1185">Reference proteome</keyword>
<evidence type="ECO:0000313" key="3">
    <source>
        <dbReference type="Proteomes" id="UP000636479"/>
    </source>
</evidence>
<proteinExistence type="predicted"/>
<accession>A0A8H6RZS3</accession>
<evidence type="ECO:0000313" key="2">
    <source>
        <dbReference type="EMBL" id="KAF7289391.1"/>
    </source>
</evidence>
<gene>
    <name evidence="2" type="ORF">MIND_01401800</name>
</gene>
<dbReference type="GeneID" id="59352937"/>
<reference evidence="2" key="1">
    <citation type="submission" date="2020-05" db="EMBL/GenBank/DDBJ databases">
        <title>Mycena genomes resolve the evolution of fungal bioluminescence.</title>
        <authorList>
            <person name="Tsai I.J."/>
        </authorList>
    </citation>
    <scope>NUCLEOTIDE SEQUENCE</scope>
    <source>
        <strain evidence="2">171206Taipei</strain>
    </source>
</reference>
<feature type="region of interest" description="Disordered" evidence="1">
    <location>
        <begin position="1"/>
        <end position="103"/>
    </location>
</feature>
<comment type="caution">
    <text evidence="2">The sequence shown here is derived from an EMBL/GenBank/DDBJ whole genome shotgun (WGS) entry which is preliminary data.</text>
</comment>
<feature type="compositionally biased region" description="Polar residues" evidence="1">
    <location>
        <begin position="267"/>
        <end position="277"/>
    </location>
</feature>
<sequence>MSSRASELASPVSPSRTTSIRKLTNIILRPNRRAGRGDRDRVSPPSSPSLYSLSSDGDLRSTTGFDTNGPLEEEEDSQPLLSPTLSTFSNMETEGQGLRRPPPLEVVTMGLDAERSTLNSPTRRPQRTSADFSWAMRVRPQRIIIADKEGDEFISSDTASVRSGGVWDPPPIMSPAEWLTSTSNCKESAELQDMSSPLSPVIQDGMSSSDSSPATPRFQAATEIDHALKRQVNRPPSITGVSPTSVQRARSSSEPQRLFLGNVTAPQHANTVPTTPTGARPGFITPPVAEPTTSHSRRSSMASPITPRPTPPEDVYFTAAGRRESRMYISPDSPTAQLTPVRTHGHSSSAPTTLSPAADVDPSSTSVRYATWNSFRKRAMTTTTASSRPFDDSVRDEFDPYGYTDNTPVSRREEQWSGEWNREDIQEVIEGLRALK</sequence>
<feature type="compositionally biased region" description="Basic and acidic residues" evidence="1">
    <location>
        <begin position="389"/>
        <end position="398"/>
    </location>
</feature>
<dbReference type="RefSeq" id="XP_037213422.1">
    <property type="nucleotide sequence ID" value="XM_037370421.1"/>
</dbReference>
<name>A0A8H6RZS3_9AGAR</name>
<feature type="compositionally biased region" description="Low complexity" evidence="1">
    <location>
        <begin position="347"/>
        <end position="358"/>
    </location>
</feature>
<dbReference type="Proteomes" id="UP000636479">
    <property type="component" value="Unassembled WGS sequence"/>
</dbReference>
<dbReference type="OrthoDB" id="3232670at2759"/>
<dbReference type="EMBL" id="JACAZF010000017">
    <property type="protein sequence ID" value="KAF7289391.1"/>
    <property type="molecule type" value="Genomic_DNA"/>
</dbReference>
<protein>
    <submittedName>
        <fullName evidence="2">Uncharacterized protein</fullName>
    </submittedName>
</protein>
<feature type="region of interest" description="Disordered" evidence="1">
    <location>
        <begin position="381"/>
        <end position="417"/>
    </location>
</feature>
<feature type="region of interest" description="Disordered" evidence="1">
    <location>
        <begin position="267"/>
        <end position="313"/>
    </location>
</feature>
<feature type="region of interest" description="Disordered" evidence="1">
    <location>
        <begin position="330"/>
        <end position="364"/>
    </location>
</feature>
<feature type="compositionally biased region" description="Polar residues" evidence="1">
    <location>
        <begin position="12"/>
        <end position="22"/>
    </location>
</feature>
<feature type="compositionally biased region" description="Polar residues" evidence="1">
    <location>
        <begin position="79"/>
        <end position="93"/>
    </location>
</feature>
<evidence type="ECO:0000256" key="1">
    <source>
        <dbReference type="SAM" id="MobiDB-lite"/>
    </source>
</evidence>
<organism evidence="2 3">
    <name type="scientific">Mycena indigotica</name>
    <dbReference type="NCBI Taxonomy" id="2126181"/>
    <lineage>
        <taxon>Eukaryota</taxon>
        <taxon>Fungi</taxon>
        <taxon>Dikarya</taxon>
        <taxon>Basidiomycota</taxon>
        <taxon>Agaricomycotina</taxon>
        <taxon>Agaricomycetes</taxon>
        <taxon>Agaricomycetidae</taxon>
        <taxon>Agaricales</taxon>
        <taxon>Marasmiineae</taxon>
        <taxon>Mycenaceae</taxon>
        <taxon>Mycena</taxon>
    </lineage>
</organism>
<feature type="compositionally biased region" description="Polar residues" evidence="1">
    <location>
        <begin position="291"/>
        <end position="303"/>
    </location>
</feature>